<keyword evidence="4" id="KW-1185">Reference proteome</keyword>
<dbReference type="EMBL" id="WVTA01000004">
    <property type="protein sequence ID" value="KAK3214227.1"/>
    <property type="molecule type" value="Genomic_DNA"/>
</dbReference>
<keyword evidence="2" id="KW-1133">Transmembrane helix</keyword>
<feature type="transmembrane region" description="Helical" evidence="2">
    <location>
        <begin position="7"/>
        <end position="28"/>
    </location>
</feature>
<protein>
    <submittedName>
        <fullName evidence="3">Uncharacterized protein</fullName>
    </submittedName>
</protein>
<keyword evidence="2" id="KW-0472">Membrane</keyword>
<dbReference type="AlphaFoldDB" id="A0AAN6M3H9"/>
<feature type="compositionally biased region" description="Basic and acidic residues" evidence="1">
    <location>
        <begin position="228"/>
        <end position="241"/>
    </location>
</feature>
<dbReference type="Proteomes" id="UP001280581">
    <property type="component" value="Unassembled WGS sequence"/>
</dbReference>
<name>A0AAN6M3H9_9PLEO</name>
<accession>A0AAN6M3H9</accession>
<evidence type="ECO:0000256" key="1">
    <source>
        <dbReference type="SAM" id="MobiDB-lite"/>
    </source>
</evidence>
<feature type="region of interest" description="Disordered" evidence="1">
    <location>
        <begin position="228"/>
        <end position="257"/>
    </location>
</feature>
<sequence length="546" mass="61034">MASAVDIITYVGIPLAVLGVLPTIYTAWRSFLTLRQITRMLYSNGVTAITRSALLSGIVEVEIPRRSIIPLDRSDPKYFGLREKPSRLKGGSWTLFEWKEMIIGVKSYRLQYHDELVQPQAEIDFEALIAFLLDRGAVPSQAGWADLRGAGLWTVAGTRLLVSPDGEEEVLSVALSDDSDGILSLSLNWNQDWEGRGRDSLPPYWVRVKTPNGEEDFLGRINEIEQAAKADGSTEDKKEAFLDDASASSEDPKQRSPIRVRISAKGIQESYCEDNMKHKLQIHHLLPAPPSYTPASTAGFWFCCAATAFQAPQGGLWSYSIPQEILALSRHSTVPCGVMVLLGTMSDDEVPAWRTPHDDQAEHLERALKAQAQSRTMLEEARLPPAQREVARKNRMEREAMEFHGDFRRKLLAQEQKREAQLLEAIQSQKLPIGIVANANLKFLKQRLRLAAVPSLSAVVERTLYGMLQDPSFAQRIGVMLDLWKNWAQSGGMTKSHYMAVKEDQVTFALASCFLAIMRDMVSEPSGSVVGDLQECLRIWKKVRLG</sequence>
<keyword evidence="2" id="KW-0812">Transmembrane</keyword>
<proteinExistence type="predicted"/>
<reference evidence="3 4" key="1">
    <citation type="submission" date="2021-02" db="EMBL/GenBank/DDBJ databases">
        <title>Genome assembly of Pseudopithomyces chartarum.</title>
        <authorList>
            <person name="Jauregui R."/>
            <person name="Singh J."/>
            <person name="Voisey C."/>
        </authorList>
    </citation>
    <scope>NUCLEOTIDE SEQUENCE [LARGE SCALE GENOMIC DNA]</scope>
    <source>
        <strain evidence="3 4">AGR01</strain>
    </source>
</reference>
<gene>
    <name evidence="3" type="ORF">GRF29_28g2421496</name>
</gene>
<evidence type="ECO:0000313" key="3">
    <source>
        <dbReference type="EMBL" id="KAK3214227.1"/>
    </source>
</evidence>
<evidence type="ECO:0000256" key="2">
    <source>
        <dbReference type="SAM" id="Phobius"/>
    </source>
</evidence>
<comment type="caution">
    <text evidence="3">The sequence shown here is derived from an EMBL/GenBank/DDBJ whole genome shotgun (WGS) entry which is preliminary data.</text>
</comment>
<organism evidence="3 4">
    <name type="scientific">Pseudopithomyces chartarum</name>
    <dbReference type="NCBI Taxonomy" id="1892770"/>
    <lineage>
        <taxon>Eukaryota</taxon>
        <taxon>Fungi</taxon>
        <taxon>Dikarya</taxon>
        <taxon>Ascomycota</taxon>
        <taxon>Pezizomycotina</taxon>
        <taxon>Dothideomycetes</taxon>
        <taxon>Pleosporomycetidae</taxon>
        <taxon>Pleosporales</taxon>
        <taxon>Massarineae</taxon>
        <taxon>Didymosphaeriaceae</taxon>
        <taxon>Pseudopithomyces</taxon>
    </lineage>
</organism>
<evidence type="ECO:0000313" key="4">
    <source>
        <dbReference type="Proteomes" id="UP001280581"/>
    </source>
</evidence>